<dbReference type="Gene3D" id="3.40.30.10">
    <property type="entry name" value="Glutaredoxin"/>
    <property type="match status" value="2"/>
</dbReference>
<keyword evidence="4 7" id="KW-0472">Membrane</keyword>
<dbReference type="EMBL" id="LCWF01000109">
    <property type="protein sequence ID" value="KKY19207.1"/>
    <property type="molecule type" value="Genomic_DNA"/>
</dbReference>
<keyword evidence="3 7" id="KW-1133">Transmembrane helix</keyword>
<dbReference type="SUPFAM" id="SSF52833">
    <property type="entry name" value="Thioredoxin-like"/>
    <property type="match status" value="3"/>
</dbReference>
<accession>A0A0G2E874</accession>
<dbReference type="InterPro" id="IPR013766">
    <property type="entry name" value="Thioredoxin_domain"/>
</dbReference>
<proteinExistence type="predicted"/>
<reference evidence="10 11" key="2">
    <citation type="submission" date="2015-05" db="EMBL/GenBank/DDBJ databases">
        <authorList>
            <person name="Morales-Cruz A."/>
            <person name="Amrine K.C."/>
            <person name="Cantu D."/>
        </authorList>
    </citation>
    <scope>NUCLEOTIDE SEQUENCE [LARGE SCALE GENOMIC DNA]</scope>
    <source>
        <strain evidence="10">UCRPC4</strain>
    </source>
</reference>
<sequence length="763" mass="85687">MKSTLLLWTFASVLAVPGFAAPQEEGSALSVEEAIGKPAVDKSTSALSAADDTSDDSSTVFNGIKVPPMLDIEGDKWDETVKEGWWFVKHYSPYCGHCAAIAPTWQTLYEFYYTSSPIQSQTKAEQSTESSLNSFDNFYDFHFGSLNCIAYGEICEKHDVKAWPTFLLYKDGVLVEKFTGKKNLQEISHFVEEKLEGIRPGSRPKDGPKLPEAGATSVETDVPPDNPLAKDKDAAGGVAAAEKHMEKIAEQATGAEEKLEAPKSAPPKKEKTGPTPNQQGTSVSLTAESFQKLVTTTEEPWFIKFYAPWCAHCQALAPTWDQLAKELKGELNVGEVNCDAEPRLCKDAKIKGFPTMYFLRGGERVEYEGLRGLGDLLKYSRSAMDSDVKDVDAAQFKEMEETEEVIFLYFYDHATTSEDFAALDRLTLSLIGHAKIVKTNSAVLADRFKISTWPRLLVSRDGRPTYYTGLAPSEMRDFRQVLTWMQSVWLPIVPELTASNAREIMDGHYVVLGALTHSRPDEFKQGKRELKNAALEWMDKQTQLFQLERQELRDAKQLRIEEADDRNDQRALRQAKSRRITIREDDRKQVRFAWVDADFWERWLKTTFGIDVQKGERVIINDQDNRRYWDTTESGAFITPSRTSILETIPKVISSPPKLRAKSTIGAIENFFFQIKNFISRHKIIAIITLVISVIVGLLYFRRKLLQYDPERKHRGHASNGILGEKTTSTGGSFLGNLFGGKNGYFHLDGKEGLLSSGGAKAD</sequence>
<dbReference type="InterPro" id="IPR052250">
    <property type="entry name" value="PDI_TMX3"/>
</dbReference>
<feature type="domain" description="Thioredoxin" evidence="9">
    <location>
        <begin position="259"/>
        <end position="490"/>
    </location>
</feature>
<dbReference type="InterPro" id="IPR017937">
    <property type="entry name" value="Thioredoxin_CS"/>
</dbReference>
<keyword evidence="8" id="KW-0732">Signal</keyword>
<gene>
    <name evidence="10" type="ORF">UCRPC4_g04581</name>
</gene>
<evidence type="ECO:0000256" key="7">
    <source>
        <dbReference type="SAM" id="Phobius"/>
    </source>
</evidence>
<dbReference type="OrthoDB" id="72053at2759"/>
<evidence type="ECO:0000256" key="1">
    <source>
        <dbReference type="ARBA" id="ARBA00004389"/>
    </source>
</evidence>
<dbReference type="PANTHER" id="PTHR46426:SF1">
    <property type="entry name" value="PROTEIN DISULFIDE-ISOMERASE TMX3"/>
    <property type="match status" value="1"/>
</dbReference>
<feature type="compositionally biased region" description="Polar residues" evidence="6">
    <location>
        <begin position="274"/>
        <end position="284"/>
    </location>
</feature>
<evidence type="ECO:0000313" key="10">
    <source>
        <dbReference type="EMBL" id="KKY19207.1"/>
    </source>
</evidence>
<comment type="function">
    <text evidence="5">Probable disulfide isomerase, which participates in the folding of proteins containing disulfide bonds. May act as a dithiol oxidase. Acts as a regulator of endoplasmic reticulum-mitochondria contact sites via its ability to regulate redox signals.</text>
</comment>
<dbReference type="PROSITE" id="PS51352">
    <property type="entry name" value="THIOREDOXIN_2"/>
    <property type="match status" value="2"/>
</dbReference>
<dbReference type="PANTHER" id="PTHR46426">
    <property type="entry name" value="PROTEIN DISULFIDE-ISOMERASE TMX3"/>
    <property type="match status" value="1"/>
</dbReference>
<evidence type="ECO:0000256" key="6">
    <source>
        <dbReference type="SAM" id="MobiDB-lite"/>
    </source>
</evidence>
<dbReference type="GO" id="GO:0016853">
    <property type="term" value="F:isomerase activity"/>
    <property type="evidence" value="ECO:0007669"/>
    <property type="project" value="UniProtKB-KW"/>
</dbReference>
<evidence type="ECO:0000256" key="5">
    <source>
        <dbReference type="ARBA" id="ARBA00045246"/>
    </source>
</evidence>
<feature type="domain" description="Thioredoxin" evidence="9">
    <location>
        <begin position="33"/>
        <end position="196"/>
    </location>
</feature>
<keyword evidence="11" id="KW-1185">Reference proteome</keyword>
<evidence type="ECO:0000259" key="9">
    <source>
        <dbReference type="PROSITE" id="PS51352"/>
    </source>
</evidence>
<name>A0A0G2E874_PHACM</name>
<evidence type="ECO:0000256" key="2">
    <source>
        <dbReference type="ARBA" id="ARBA00022692"/>
    </source>
</evidence>
<keyword evidence="10" id="KW-0413">Isomerase</keyword>
<dbReference type="CDD" id="cd02961">
    <property type="entry name" value="PDI_a_family"/>
    <property type="match status" value="1"/>
</dbReference>
<comment type="subcellular location">
    <subcellularLocation>
        <location evidence="1">Endoplasmic reticulum membrane</location>
        <topology evidence="1">Single-pass membrane protein</topology>
    </subcellularLocation>
</comment>
<dbReference type="InterPro" id="IPR036249">
    <property type="entry name" value="Thioredoxin-like_sf"/>
</dbReference>
<feature type="region of interest" description="Disordered" evidence="6">
    <location>
        <begin position="195"/>
        <end position="284"/>
    </location>
</feature>
<comment type="caution">
    <text evidence="10">The sequence shown here is derived from an EMBL/GenBank/DDBJ whole genome shotgun (WGS) entry which is preliminary data.</text>
</comment>
<evidence type="ECO:0000256" key="3">
    <source>
        <dbReference type="ARBA" id="ARBA00022989"/>
    </source>
</evidence>
<feature type="compositionally biased region" description="Basic and acidic residues" evidence="6">
    <location>
        <begin position="195"/>
        <end position="209"/>
    </location>
</feature>
<organism evidence="10 11">
    <name type="scientific">Phaeomoniella chlamydospora</name>
    <name type="common">Phaeoacremonium chlamydosporum</name>
    <dbReference type="NCBI Taxonomy" id="158046"/>
    <lineage>
        <taxon>Eukaryota</taxon>
        <taxon>Fungi</taxon>
        <taxon>Dikarya</taxon>
        <taxon>Ascomycota</taxon>
        <taxon>Pezizomycotina</taxon>
        <taxon>Eurotiomycetes</taxon>
        <taxon>Chaetothyriomycetidae</taxon>
        <taxon>Phaeomoniellales</taxon>
        <taxon>Phaeomoniellaceae</taxon>
        <taxon>Phaeomoniella</taxon>
    </lineage>
</organism>
<evidence type="ECO:0000256" key="4">
    <source>
        <dbReference type="ARBA" id="ARBA00023136"/>
    </source>
</evidence>
<keyword evidence="2 7" id="KW-0812">Transmembrane</keyword>
<feature type="chain" id="PRO_5013357170" evidence="8">
    <location>
        <begin position="16"/>
        <end position="763"/>
    </location>
</feature>
<feature type="transmembrane region" description="Helical" evidence="7">
    <location>
        <begin position="684"/>
        <end position="701"/>
    </location>
</feature>
<evidence type="ECO:0000313" key="11">
    <source>
        <dbReference type="Proteomes" id="UP000053317"/>
    </source>
</evidence>
<dbReference type="Pfam" id="PF00085">
    <property type="entry name" value="Thioredoxin"/>
    <property type="match status" value="2"/>
</dbReference>
<dbReference type="GO" id="GO:0005789">
    <property type="term" value="C:endoplasmic reticulum membrane"/>
    <property type="evidence" value="ECO:0007669"/>
    <property type="project" value="UniProtKB-SubCell"/>
</dbReference>
<feature type="compositionally biased region" description="Basic and acidic residues" evidence="6">
    <location>
        <begin position="241"/>
        <end position="272"/>
    </location>
</feature>
<evidence type="ECO:0000256" key="8">
    <source>
        <dbReference type="SAM" id="SignalP"/>
    </source>
</evidence>
<feature type="signal peptide" evidence="8">
    <location>
        <begin position="1"/>
        <end position="15"/>
    </location>
</feature>
<dbReference type="Proteomes" id="UP000053317">
    <property type="component" value="Unassembled WGS sequence"/>
</dbReference>
<reference evidence="10 11" key="1">
    <citation type="submission" date="2015-05" db="EMBL/GenBank/DDBJ databases">
        <title>Distinctive expansion of gene families associated with plant cell wall degradation and secondary metabolism in the genomes of grapevine trunk pathogens.</title>
        <authorList>
            <person name="Lawrence D.P."/>
            <person name="Travadon R."/>
            <person name="Rolshausen P.E."/>
            <person name="Baumgartner K."/>
        </authorList>
    </citation>
    <scope>NUCLEOTIDE SEQUENCE [LARGE SCALE GENOMIC DNA]</scope>
    <source>
        <strain evidence="10">UCRPC4</strain>
    </source>
</reference>
<dbReference type="AlphaFoldDB" id="A0A0G2E874"/>
<protein>
    <submittedName>
        <fullName evidence="10">Putative disulfide isomerase</fullName>
    </submittedName>
</protein>
<dbReference type="PROSITE" id="PS00194">
    <property type="entry name" value="THIOREDOXIN_1"/>
    <property type="match status" value="1"/>
</dbReference>